<dbReference type="AlphaFoldDB" id="A0A0N4VMQ5"/>
<evidence type="ECO:0000256" key="2">
    <source>
        <dbReference type="ARBA" id="ARBA00022723"/>
    </source>
</evidence>
<dbReference type="InterPro" id="IPR013088">
    <property type="entry name" value="Znf_NHR/GATA"/>
</dbReference>
<keyword evidence="2" id="KW-0479">Metal-binding</keyword>
<keyword evidence="12" id="KW-1185">Reference proteome</keyword>
<gene>
    <name evidence="11" type="ORF">EVEC_LOCUS11451</name>
</gene>
<dbReference type="GO" id="GO:0090575">
    <property type="term" value="C:RNA polymerase II transcription regulator complex"/>
    <property type="evidence" value="ECO:0007669"/>
    <property type="project" value="TreeGrafter"/>
</dbReference>
<dbReference type="Pfam" id="PF00105">
    <property type="entry name" value="zf-C4"/>
    <property type="match status" value="1"/>
</dbReference>
<dbReference type="InterPro" id="IPR001628">
    <property type="entry name" value="Znf_hrmn_rcpt"/>
</dbReference>
<comment type="subcellular location">
    <subcellularLocation>
        <location evidence="1">Nucleus</location>
    </subcellularLocation>
</comment>
<dbReference type="WBParaSite" id="EVEC_0001223201-mRNA-1">
    <property type="protein sequence ID" value="EVEC_0001223201-mRNA-1"/>
    <property type="gene ID" value="EVEC_0001223201"/>
</dbReference>
<dbReference type="GO" id="GO:0008270">
    <property type="term" value="F:zinc ion binding"/>
    <property type="evidence" value="ECO:0007669"/>
    <property type="project" value="UniProtKB-KW"/>
</dbReference>
<evidence type="ECO:0000256" key="3">
    <source>
        <dbReference type="ARBA" id="ARBA00022771"/>
    </source>
</evidence>
<evidence type="ECO:0000313" key="13">
    <source>
        <dbReference type="WBParaSite" id="EVEC_0001223201-mRNA-1"/>
    </source>
</evidence>
<accession>A0A0N4VMQ5</accession>
<protein>
    <submittedName>
        <fullName evidence="13">Nuclear receptor domain-containing protein</fullName>
    </submittedName>
</protein>
<dbReference type="PANTHER" id="PTHR24086">
    <property type="entry name" value="NUCLEAR RECEPTOR SUBFAMILY 5 GROUP A"/>
    <property type="match status" value="1"/>
</dbReference>
<dbReference type="PANTHER" id="PTHR24086:SF44">
    <property type="entry name" value="NUCLEAR HORMONE RECEPTOR FAMILY-RELATED"/>
    <property type="match status" value="1"/>
</dbReference>
<dbReference type="SMART" id="SM00399">
    <property type="entry name" value="ZnF_C4"/>
    <property type="match status" value="1"/>
</dbReference>
<evidence type="ECO:0000313" key="11">
    <source>
        <dbReference type="EMBL" id="VDD96700.1"/>
    </source>
</evidence>
<sequence>MMTPKAGKNASVCKICYDTSDGFHFGTLACRACAAFFRRSTVAKRHYVCRYNDMCKIERGMFFSVS</sequence>
<evidence type="ECO:0000256" key="7">
    <source>
        <dbReference type="ARBA" id="ARBA00023163"/>
    </source>
</evidence>
<keyword evidence="4" id="KW-0862">Zinc</keyword>
<keyword evidence="6" id="KW-0238">DNA-binding</keyword>
<keyword evidence="3" id="KW-0863">Zinc-finger</keyword>
<dbReference type="EMBL" id="UXUI01012085">
    <property type="protein sequence ID" value="VDD96700.1"/>
    <property type="molecule type" value="Genomic_DNA"/>
</dbReference>
<dbReference type="InterPro" id="IPR016355">
    <property type="entry name" value="NR5-like"/>
</dbReference>
<reference evidence="13" key="1">
    <citation type="submission" date="2017-02" db="UniProtKB">
        <authorList>
            <consortium name="WormBaseParasite"/>
        </authorList>
    </citation>
    <scope>IDENTIFICATION</scope>
</reference>
<dbReference type="GO" id="GO:0004879">
    <property type="term" value="F:nuclear receptor activity"/>
    <property type="evidence" value="ECO:0007669"/>
    <property type="project" value="InterPro"/>
</dbReference>
<dbReference type="Proteomes" id="UP000274131">
    <property type="component" value="Unassembled WGS sequence"/>
</dbReference>
<keyword evidence="7" id="KW-0804">Transcription</keyword>
<dbReference type="Gene3D" id="3.30.50.10">
    <property type="entry name" value="Erythroid Transcription Factor GATA-1, subunit A"/>
    <property type="match status" value="1"/>
</dbReference>
<keyword evidence="9" id="KW-0539">Nucleus</keyword>
<evidence type="ECO:0000256" key="8">
    <source>
        <dbReference type="ARBA" id="ARBA00023170"/>
    </source>
</evidence>
<dbReference type="STRING" id="51028.A0A0N4VMQ5"/>
<name>A0A0N4VMQ5_ENTVE</name>
<dbReference type="GO" id="GO:0009755">
    <property type="term" value="P:hormone-mediated signaling pathway"/>
    <property type="evidence" value="ECO:0007669"/>
    <property type="project" value="TreeGrafter"/>
</dbReference>
<organism evidence="13">
    <name type="scientific">Enterobius vermicularis</name>
    <name type="common">Human pinworm</name>
    <dbReference type="NCBI Taxonomy" id="51028"/>
    <lineage>
        <taxon>Eukaryota</taxon>
        <taxon>Metazoa</taxon>
        <taxon>Ecdysozoa</taxon>
        <taxon>Nematoda</taxon>
        <taxon>Chromadorea</taxon>
        <taxon>Rhabditida</taxon>
        <taxon>Spirurina</taxon>
        <taxon>Oxyuridomorpha</taxon>
        <taxon>Oxyuroidea</taxon>
        <taxon>Oxyuridae</taxon>
        <taxon>Enterobius</taxon>
    </lineage>
</organism>
<dbReference type="PROSITE" id="PS00031">
    <property type="entry name" value="NUCLEAR_REC_DBD_1"/>
    <property type="match status" value="1"/>
</dbReference>
<evidence type="ECO:0000256" key="4">
    <source>
        <dbReference type="ARBA" id="ARBA00022833"/>
    </source>
</evidence>
<evidence type="ECO:0000256" key="6">
    <source>
        <dbReference type="ARBA" id="ARBA00023125"/>
    </source>
</evidence>
<evidence type="ECO:0000256" key="1">
    <source>
        <dbReference type="ARBA" id="ARBA00004123"/>
    </source>
</evidence>
<feature type="domain" description="Nuclear receptor" evidence="10">
    <location>
        <begin position="10"/>
        <end position="66"/>
    </location>
</feature>
<evidence type="ECO:0000313" key="12">
    <source>
        <dbReference type="Proteomes" id="UP000274131"/>
    </source>
</evidence>
<keyword evidence="5" id="KW-0805">Transcription regulation</keyword>
<reference evidence="11 12" key="2">
    <citation type="submission" date="2018-10" db="EMBL/GenBank/DDBJ databases">
        <authorList>
            <consortium name="Pathogen Informatics"/>
        </authorList>
    </citation>
    <scope>NUCLEOTIDE SEQUENCE [LARGE SCALE GENOMIC DNA]</scope>
</reference>
<keyword evidence="8" id="KW-0675">Receptor</keyword>
<dbReference type="SUPFAM" id="SSF57716">
    <property type="entry name" value="Glucocorticoid receptor-like (DNA-binding domain)"/>
    <property type="match status" value="1"/>
</dbReference>
<evidence type="ECO:0000256" key="9">
    <source>
        <dbReference type="ARBA" id="ARBA00023242"/>
    </source>
</evidence>
<dbReference type="GO" id="GO:0000978">
    <property type="term" value="F:RNA polymerase II cis-regulatory region sequence-specific DNA binding"/>
    <property type="evidence" value="ECO:0007669"/>
    <property type="project" value="TreeGrafter"/>
</dbReference>
<dbReference type="PROSITE" id="PS51030">
    <property type="entry name" value="NUCLEAR_REC_DBD_2"/>
    <property type="match status" value="1"/>
</dbReference>
<evidence type="ECO:0000259" key="10">
    <source>
        <dbReference type="PROSITE" id="PS51030"/>
    </source>
</evidence>
<dbReference type="PRINTS" id="PR00047">
    <property type="entry name" value="STROIDFINGER"/>
</dbReference>
<dbReference type="GO" id="GO:0009888">
    <property type="term" value="P:tissue development"/>
    <property type="evidence" value="ECO:0007669"/>
    <property type="project" value="TreeGrafter"/>
</dbReference>
<proteinExistence type="predicted"/>
<evidence type="ECO:0000256" key="5">
    <source>
        <dbReference type="ARBA" id="ARBA00023015"/>
    </source>
</evidence>